<keyword evidence="2" id="KW-0808">Transferase</keyword>
<dbReference type="EMBL" id="CP081495">
    <property type="protein sequence ID" value="UYW02621.1"/>
    <property type="molecule type" value="Genomic_DNA"/>
</dbReference>
<dbReference type="CDD" id="cd03789">
    <property type="entry name" value="GT9_LPS_heptosyltransferase"/>
    <property type="match status" value="1"/>
</dbReference>
<accession>A0ABY6M255</accession>
<name>A0ABY6M255_9FLAO</name>
<evidence type="ECO:0000313" key="4">
    <source>
        <dbReference type="Proteomes" id="UP001163328"/>
    </source>
</evidence>
<dbReference type="InterPro" id="IPR002201">
    <property type="entry name" value="Glyco_trans_9"/>
</dbReference>
<evidence type="ECO:0000256" key="1">
    <source>
        <dbReference type="ARBA" id="ARBA00022676"/>
    </source>
</evidence>
<dbReference type="InterPro" id="IPR051199">
    <property type="entry name" value="LPS_LOS_Heptosyltrfase"/>
</dbReference>
<proteinExistence type="predicted"/>
<reference evidence="3" key="1">
    <citation type="submission" date="2021-08" db="EMBL/GenBank/DDBJ databases">
        <title>Flavobacterium sp. strain CC-SYL302.</title>
        <authorList>
            <person name="Lin S.-Y."/>
            <person name="Lee T.-H."/>
            <person name="Young C.-C."/>
        </authorList>
    </citation>
    <scope>NUCLEOTIDE SEQUENCE</scope>
    <source>
        <strain evidence="3">CC-SYL302</strain>
    </source>
</reference>
<keyword evidence="4" id="KW-1185">Reference proteome</keyword>
<dbReference type="Pfam" id="PF01075">
    <property type="entry name" value="Glyco_transf_9"/>
    <property type="match status" value="1"/>
</dbReference>
<dbReference type="SUPFAM" id="SSF53756">
    <property type="entry name" value="UDP-Glycosyltransferase/glycogen phosphorylase"/>
    <property type="match status" value="1"/>
</dbReference>
<evidence type="ECO:0000313" key="3">
    <source>
        <dbReference type="EMBL" id="UYW02621.1"/>
    </source>
</evidence>
<evidence type="ECO:0000256" key="2">
    <source>
        <dbReference type="ARBA" id="ARBA00022679"/>
    </source>
</evidence>
<gene>
    <name evidence="3" type="ORF">K5I29_07100</name>
</gene>
<dbReference type="Gene3D" id="3.40.50.2000">
    <property type="entry name" value="Glycogen Phosphorylase B"/>
    <property type="match status" value="2"/>
</dbReference>
<dbReference type="Proteomes" id="UP001163328">
    <property type="component" value="Chromosome"/>
</dbReference>
<protein>
    <submittedName>
        <fullName evidence="3">Lipopolysaccharide heptosyltransferase family protein</fullName>
    </submittedName>
</protein>
<keyword evidence="1" id="KW-0328">Glycosyltransferase</keyword>
<dbReference type="PANTHER" id="PTHR30160">
    <property type="entry name" value="TETRAACYLDISACCHARIDE 4'-KINASE-RELATED"/>
    <property type="match status" value="1"/>
</dbReference>
<sequence>MIGDVLISTLICENIKINNPDYQVHYLVNDNTIPVLENNPYIDRLIVFNYNENKNIFNLLKFAKLVNQEKYDVVIDAYSKLQSWVITYCNDAAQKISFYKKGRTFLYTDNVIKKDVPATNLGLAIENRLALLAPLGIEVVKSKPELYVTEAEKKATQSLFKKHKLNEAIPTIMISLLGSEPSKTYPLNYMAEVVNYVGTHYNVNILFNYFPKQLADAKFVYNSCSKETQNKIFFDLYGNNLREYITIMDQCDLIIGNDGGAINMAKALNKKSFIIFAPKVQKKDWATFEDDINHAAVHLNDYMPNLFLNKKNKEVAKQNTAYYNLLKPELFLNKLKTFLDLNI</sequence>
<organism evidence="3 4">
    <name type="scientific">Flavobacterium agricola</name>
    <dbReference type="NCBI Taxonomy" id="2870839"/>
    <lineage>
        <taxon>Bacteria</taxon>
        <taxon>Pseudomonadati</taxon>
        <taxon>Bacteroidota</taxon>
        <taxon>Flavobacteriia</taxon>
        <taxon>Flavobacteriales</taxon>
        <taxon>Flavobacteriaceae</taxon>
        <taxon>Flavobacterium</taxon>
    </lineage>
</organism>